<feature type="chain" id="PRO_5041421756" evidence="1">
    <location>
        <begin position="22"/>
        <end position="139"/>
    </location>
</feature>
<protein>
    <submittedName>
        <fullName evidence="2">Uncharacterized protein</fullName>
    </submittedName>
</protein>
<evidence type="ECO:0000313" key="3">
    <source>
        <dbReference type="Proteomes" id="UP001168877"/>
    </source>
</evidence>
<proteinExistence type="predicted"/>
<name>A0AA39SGG0_ACESA</name>
<gene>
    <name evidence="2" type="ORF">LWI29_017492</name>
</gene>
<sequence>MFNSSNLAVTAALVIGPLTVAAPLAESAIAGRRLRRTSRRINYSWSSTLSPSPSLFDLQICLWQTINYSIIFQKFSLLSPFWIQGIARGFKLGLKGDNVINSMVTTAALIGMRARIAFVSMAVNDRTDERNLHDEALED</sequence>
<reference evidence="2" key="2">
    <citation type="submission" date="2023-06" db="EMBL/GenBank/DDBJ databases">
        <authorList>
            <person name="Swenson N.G."/>
            <person name="Wegrzyn J.L."/>
            <person name="Mcevoy S.L."/>
        </authorList>
    </citation>
    <scope>NUCLEOTIDE SEQUENCE</scope>
    <source>
        <strain evidence="2">NS2018</strain>
        <tissue evidence="2">Leaf</tissue>
    </source>
</reference>
<organism evidence="2 3">
    <name type="scientific">Acer saccharum</name>
    <name type="common">Sugar maple</name>
    <dbReference type="NCBI Taxonomy" id="4024"/>
    <lineage>
        <taxon>Eukaryota</taxon>
        <taxon>Viridiplantae</taxon>
        <taxon>Streptophyta</taxon>
        <taxon>Embryophyta</taxon>
        <taxon>Tracheophyta</taxon>
        <taxon>Spermatophyta</taxon>
        <taxon>Magnoliopsida</taxon>
        <taxon>eudicotyledons</taxon>
        <taxon>Gunneridae</taxon>
        <taxon>Pentapetalae</taxon>
        <taxon>rosids</taxon>
        <taxon>malvids</taxon>
        <taxon>Sapindales</taxon>
        <taxon>Sapindaceae</taxon>
        <taxon>Hippocastanoideae</taxon>
        <taxon>Acereae</taxon>
        <taxon>Acer</taxon>
    </lineage>
</organism>
<evidence type="ECO:0000313" key="2">
    <source>
        <dbReference type="EMBL" id="KAK0592341.1"/>
    </source>
</evidence>
<dbReference type="Proteomes" id="UP001168877">
    <property type="component" value="Unassembled WGS sequence"/>
</dbReference>
<evidence type="ECO:0000256" key="1">
    <source>
        <dbReference type="SAM" id="SignalP"/>
    </source>
</evidence>
<dbReference type="EMBL" id="JAUESC010000380">
    <property type="protein sequence ID" value="KAK0592341.1"/>
    <property type="molecule type" value="Genomic_DNA"/>
</dbReference>
<dbReference type="AlphaFoldDB" id="A0AA39SGG0"/>
<feature type="signal peptide" evidence="1">
    <location>
        <begin position="1"/>
        <end position="21"/>
    </location>
</feature>
<accession>A0AA39SGG0</accession>
<reference evidence="2" key="1">
    <citation type="journal article" date="2022" name="Plant J.">
        <title>Strategies of tolerance reflected in two North American maple genomes.</title>
        <authorList>
            <person name="McEvoy S.L."/>
            <person name="Sezen U.U."/>
            <person name="Trouern-Trend A."/>
            <person name="McMahon S.M."/>
            <person name="Schaberg P.G."/>
            <person name="Yang J."/>
            <person name="Wegrzyn J.L."/>
            <person name="Swenson N.G."/>
        </authorList>
    </citation>
    <scope>NUCLEOTIDE SEQUENCE</scope>
    <source>
        <strain evidence="2">NS2018</strain>
    </source>
</reference>
<comment type="caution">
    <text evidence="2">The sequence shown here is derived from an EMBL/GenBank/DDBJ whole genome shotgun (WGS) entry which is preliminary data.</text>
</comment>
<keyword evidence="1" id="KW-0732">Signal</keyword>
<keyword evidence="3" id="KW-1185">Reference proteome</keyword>